<dbReference type="RefSeq" id="WP_185282167.1">
    <property type="nucleotide sequence ID" value="NZ_JAHWGL010000173.1"/>
</dbReference>
<evidence type="ECO:0000256" key="1">
    <source>
        <dbReference type="ARBA" id="ARBA00004383"/>
    </source>
</evidence>
<keyword evidence="4" id="KW-1003">Cell membrane</keyword>
<comment type="caution">
    <text evidence="13">The sequence shown here is derived from an EMBL/GenBank/DDBJ whole genome shotgun (WGS) entry which is preliminary data.</text>
</comment>
<dbReference type="NCBIfam" id="TIGR01352">
    <property type="entry name" value="tonB_Cterm"/>
    <property type="match status" value="1"/>
</dbReference>
<dbReference type="PANTHER" id="PTHR33446">
    <property type="entry name" value="PROTEIN TONB-RELATED"/>
    <property type="match status" value="1"/>
</dbReference>
<evidence type="ECO:0000256" key="2">
    <source>
        <dbReference type="ARBA" id="ARBA00006555"/>
    </source>
</evidence>
<dbReference type="PROSITE" id="PS52015">
    <property type="entry name" value="TONB_CTD"/>
    <property type="match status" value="1"/>
</dbReference>
<feature type="compositionally biased region" description="Polar residues" evidence="10">
    <location>
        <begin position="296"/>
        <end position="305"/>
    </location>
</feature>
<evidence type="ECO:0000259" key="12">
    <source>
        <dbReference type="PROSITE" id="PS52015"/>
    </source>
</evidence>
<evidence type="ECO:0000256" key="6">
    <source>
        <dbReference type="ARBA" id="ARBA00022692"/>
    </source>
</evidence>
<evidence type="ECO:0000256" key="8">
    <source>
        <dbReference type="ARBA" id="ARBA00022989"/>
    </source>
</evidence>
<dbReference type="PANTHER" id="PTHR33446:SF2">
    <property type="entry name" value="PROTEIN TONB"/>
    <property type="match status" value="1"/>
</dbReference>
<evidence type="ECO:0000256" key="4">
    <source>
        <dbReference type="ARBA" id="ARBA00022475"/>
    </source>
</evidence>
<gene>
    <name evidence="13" type="ORF">KYK14_21520</name>
</gene>
<evidence type="ECO:0000256" key="5">
    <source>
        <dbReference type="ARBA" id="ARBA00022519"/>
    </source>
</evidence>
<reference evidence="13 14" key="1">
    <citation type="submission" date="2021-07" db="EMBL/GenBank/DDBJ databases">
        <title>Hymenobacter profundi sp. nov., isolated from deep-sea water.</title>
        <authorList>
            <person name="Kim M.K."/>
        </authorList>
    </citation>
    <scope>NUCLEOTIDE SEQUENCE [LARGE SCALE GENOMIC DNA]</scope>
    <source>
        <strain evidence="13 14">M2</strain>
    </source>
</reference>
<feature type="region of interest" description="Disordered" evidence="10">
    <location>
        <begin position="293"/>
        <end position="319"/>
    </location>
</feature>
<dbReference type="Pfam" id="PF05569">
    <property type="entry name" value="Peptidase_M56"/>
    <property type="match status" value="1"/>
</dbReference>
<comment type="subcellular location">
    <subcellularLocation>
        <location evidence="1">Cell inner membrane</location>
        <topology evidence="1">Single-pass membrane protein</topology>
        <orientation evidence="1">Periplasmic side</orientation>
    </subcellularLocation>
</comment>
<evidence type="ECO:0000256" key="7">
    <source>
        <dbReference type="ARBA" id="ARBA00022927"/>
    </source>
</evidence>
<evidence type="ECO:0000256" key="11">
    <source>
        <dbReference type="SAM" id="Phobius"/>
    </source>
</evidence>
<organism evidence="13 14">
    <name type="scientific">Hymenobacter profundi</name>
    <dbReference type="NCBI Taxonomy" id="1982110"/>
    <lineage>
        <taxon>Bacteria</taxon>
        <taxon>Pseudomonadati</taxon>
        <taxon>Bacteroidota</taxon>
        <taxon>Cytophagia</taxon>
        <taxon>Cytophagales</taxon>
        <taxon>Hymenobacteraceae</taxon>
        <taxon>Hymenobacter</taxon>
    </lineage>
</organism>
<keyword evidence="3" id="KW-0813">Transport</keyword>
<feature type="domain" description="TonB C-terminal" evidence="12">
    <location>
        <begin position="339"/>
        <end position="438"/>
    </location>
</feature>
<dbReference type="Gene3D" id="3.30.1150.10">
    <property type="match status" value="1"/>
</dbReference>
<sequence length="438" mass="48604">MATLLLHWLWMSTLILGALWLFYHVGMRREQSFRYNRMLLVLAPLLAAVLPLLPLPALELATPVMVQQPLQFLLPEATANAEASHPAATAIPWLVLCYGIGVVLLLARLGGQLWQLWRFARLLPVERHEDYTLRRTGGQRPTSSFGRTVFWDDSLPLTSAEGRQILAHELAHVRQHHTLDRLWLRVWQAILWPNPFVHLLPNALHLTHEYLADEAAAATSPADYVGLLARQATRWLGQTPTLAHSFFSSSTLTRIAMLNRPSVTRRWKQWLALPLGCVLLGVVACEKNTPADDAALSQTSGQASSMPAPPLPAPPPPPAFNAKGERIYAYVEQMPEPPGGMGGLLKYIGENMQYPASAKAAQLEGMSFVSFTVNKEGDIEDVYLRKGISSPEHEAAAQAMNDEALRVVKELPRWTPGKQKGQPVNVSFTIPISYALKK</sequence>
<dbReference type="InterPro" id="IPR051045">
    <property type="entry name" value="TonB-dependent_transducer"/>
</dbReference>
<evidence type="ECO:0000256" key="9">
    <source>
        <dbReference type="ARBA" id="ARBA00023136"/>
    </source>
</evidence>
<dbReference type="InterPro" id="IPR008756">
    <property type="entry name" value="Peptidase_M56"/>
</dbReference>
<evidence type="ECO:0000313" key="13">
    <source>
        <dbReference type="EMBL" id="MBW3131151.1"/>
    </source>
</evidence>
<dbReference type="CDD" id="cd07341">
    <property type="entry name" value="M56_BlaR1_MecR1_like"/>
    <property type="match status" value="1"/>
</dbReference>
<keyword evidence="6 11" id="KW-0812">Transmembrane</keyword>
<keyword evidence="5" id="KW-0997">Cell inner membrane</keyword>
<accession>A0ABS6X5M2</accession>
<keyword evidence="9 11" id="KW-0472">Membrane</keyword>
<evidence type="ECO:0000313" key="14">
    <source>
        <dbReference type="Proteomes" id="UP000826188"/>
    </source>
</evidence>
<proteinExistence type="inferred from homology"/>
<name>A0ABS6X5M2_9BACT</name>
<dbReference type="SUPFAM" id="SSF74653">
    <property type="entry name" value="TolA/TonB C-terminal domain"/>
    <property type="match status" value="1"/>
</dbReference>
<keyword evidence="8 11" id="KW-1133">Transmembrane helix</keyword>
<dbReference type="InterPro" id="IPR037682">
    <property type="entry name" value="TonB_C"/>
</dbReference>
<protein>
    <submittedName>
        <fullName evidence="13">M56 family metallopeptidase</fullName>
    </submittedName>
</protein>
<evidence type="ECO:0000256" key="10">
    <source>
        <dbReference type="SAM" id="MobiDB-lite"/>
    </source>
</evidence>
<feature type="compositionally biased region" description="Pro residues" evidence="10">
    <location>
        <begin position="307"/>
        <end position="319"/>
    </location>
</feature>
<feature type="transmembrane region" description="Helical" evidence="11">
    <location>
        <begin position="6"/>
        <end position="26"/>
    </location>
</feature>
<keyword evidence="14" id="KW-1185">Reference proteome</keyword>
<dbReference type="EMBL" id="JAHWGL010000173">
    <property type="protein sequence ID" value="MBW3131151.1"/>
    <property type="molecule type" value="Genomic_DNA"/>
</dbReference>
<dbReference type="Pfam" id="PF03544">
    <property type="entry name" value="TonB_C"/>
    <property type="match status" value="1"/>
</dbReference>
<dbReference type="Proteomes" id="UP000826188">
    <property type="component" value="Unassembled WGS sequence"/>
</dbReference>
<feature type="transmembrane region" description="Helical" evidence="11">
    <location>
        <begin position="90"/>
        <end position="111"/>
    </location>
</feature>
<evidence type="ECO:0000256" key="3">
    <source>
        <dbReference type="ARBA" id="ARBA00022448"/>
    </source>
</evidence>
<keyword evidence="7" id="KW-0653">Protein transport</keyword>
<feature type="transmembrane region" description="Helical" evidence="11">
    <location>
        <begin position="38"/>
        <end position="58"/>
    </location>
</feature>
<comment type="similarity">
    <text evidence="2">Belongs to the TonB family.</text>
</comment>
<dbReference type="InterPro" id="IPR006260">
    <property type="entry name" value="TonB/TolA_C"/>
</dbReference>